<dbReference type="InterPro" id="IPR036576">
    <property type="entry name" value="WRKY_dom_sf"/>
</dbReference>
<keyword evidence="11" id="KW-1185">Reference proteome</keyword>
<reference evidence="11" key="2">
    <citation type="journal article" date="2018" name="Plant J.">
        <title>The Sorghum bicolor reference genome: improved assembly, gene annotations, a transcriptome atlas, and signatures of genome organization.</title>
        <authorList>
            <person name="McCormick R.F."/>
            <person name="Truong S.K."/>
            <person name="Sreedasyam A."/>
            <person name="Jenkins J."/>
            <person name="Shu S."/>
            <person name="Sims D."/>
            <person name="Kennedy M."/>
            <person name="Amirebrahimi M."/>
            <person name="Weers B.D."/>
            <person name="McKinley B."/>
            <person name="Mattison A."/>
            <person name="Morishige D.T."/>
            <person name="Grimwood J."/>
            <person name="Schmutz J."/>
            <person name="Mullet J.E."/>
        </authorList>
    </citation>
    <scope>NUCLEOTIDE SEQUENCE [LARGE SCALE GENOMIC DNA]</scope>
    <source>
        <strain evidence="11">cv. BTx623</strain>
    </source>
</reference>
<dbReference type="SUPFAM" id="SSF118290">
    <property type="entry name" value="WRKY DNA-binding domain"/>
    <property type="match status" value="1"/>
</dbReference>
<feature type="compositionally biased region" description="Basic and acidic residues" evidence="8">
    <location>
        <begin position="271"/>
        <end position="286"/>
    </location>
</feature>
<dbReference type="Gene3D" id="2.20.25.80">
    <property type="entry name" value="WRKY domain"/>
    <property type="match status" value="1"/>
</dbReference>
<dbReference type="SMART" id="SM00774">
    <property type="entry name" value="WRKY"/>
    <property type="match status" value="1"/>
</dbReference>
<evidence type="ECO:0000256" key="8">
    <source>
        <dbReference type="SAM" id="MobiDB-lite"/>
    </source>
</evidence>
<dbReference type="GO" id="GO:0000976">
    <property type="term" value="F:transcription cis-regulatory region binding"/>
    <property type="evidence" value="ECO:0000318"/>
    <property type="project" value="GO_Central"/>
</dbReference>
<dbReference type="AlphaFoldDB" id="A0A1B6PAC4"/>
<evidence type="ECO:0000256" key="7">
    <source>
        <dbReference type="ARBA" id="ARBA00060761"/>
    </source>
</evidence>
<keyword evidence="2" id="KW-0805">Transcription regulation</keyword>
<comment type="function">
    <text evidence="6">Transcription factor. Interacts specifically with the W box (5'-(T)TGAC[CT]-3'), a frequently occurring elicitor-responsive cis-acting element.</text>
</comment>
<sequence length="364" mass="38896">MPKSTVSVYMNPLPVSPHLGTHTHARSIAMDCSNDWDLQALVRSCGGGGTAAAAACNSGAAPTATRGGYDAPSREAADDASVVVGGGGRVVATAAAGQEFLGQPVAAWRRNLDYLDLVDHELLRMPFSITPSSSRETTSGGAPGQQMIRQPRRQPGRKPGVRTPRAKRSKKRQVKKVVCEVPAAGGGVSSDLWAWRKYGQKPIKGSPYPRGYYKCSSLKSCMARKLVERSPAKPGVLVVTYIADHCHAVPTMLNALAGTTRNRPAAESPDDGDHHHHQEHHDHETSDGAPAASADNKLDDDGADAASTMTVEENDAWLVDHMALEDDVVDGDCPFDDFLWPFDDDLDQFLDVDGGGVLGRRLSL</sequence>
<evidence type="ECO:0000256" key="5">
    <source>
        <dbReference type="ARBA" id="ARBA00023242"/>
    </source>
</evidence>
<feature type="region of interest" description="Disordered" evidence="8">
    <location>
        <begin position="129"/>
        <end position="176"/>
    </location>
</feature>
<evidence type="ECO:0000259" key="9">
    <source>
        <dbReference type="PROSITE" id="PS50811"/>
    </source>
</evidence>
<comment type="subcellular location">
    <subcellularLocation>
        <location evidence="1">Nucleus</location>
    </subcellularLocation>
</comment>
<organism evidence="10 11">
    <name type="scientific">Sorghum bicolor</name>
    <name type="common">Sorghum</name>
    <name type="synonym">Sorghum vulgare</name>
    <dbReference type="NCBI Taxonomy" id="4558"/>
    <lineage>
        <taxon>Eukaryota</taxon>
        <taxon>Viridiplantae</taxon>
        <taxon>Streptophyta</taxon>
        <taxon>Embryophyta</taxon>
        <taxon>Tracheophyta</taxon>
        <taxon>Spermatophyta</taxon>
        <taxon>Magnoliopsida</taxon>
        <taxon>Liliopsida</taxon>
        <taxon>Poales</taxon>
        <taxon>Poaceae</taxon>
        <taxon>PACMAD clade</taxon>
        <taxon>Panicoideae</taxon>
        <taxon>Andropogonodae</taxon>
        <taxon>Andropogoneae</taxon>
        <taxon>Sorghinae</taxon>
        <taxon>Sorghum</taxon>
    </lineage>
</organism>
<dbReference type="eggNOG" id="ENOG502QW38">
    <property type="taxonomic scope" value="Eukaryota"/>
</dbReference>
<dbReference type="Proteomes" id="UP000000768">
    <property type="component" value="Chromosome 9"/>
</dbReference>
<evidence type="ECO:0000256" key="3">
    <source>
        <dbReference type="ARBA" id="ARBA00023125"/>
    </source>
</evidence>
<dbReference type="Gramene" id="KXG22622">
    <property type="protein sequence ID" value="KXG22622"/>
    <property type="gene ID" value="SORBI_3009G247700"/>
</dbReference>
<protein>
    <recommendedName>
        <fullName evidence="9">WRKY domain-containing protein</fullName>
    </recommendedName>
</protein>
<dbReference type="PANTHER" id="PTHR32096">
    <property type="entry name" value="WRKY TRANSCRIPTION FACTOR 30-RELATED-RELATED"/>
    <property type="match status" value="1"/>
</dbReference>
<gene>
    <name evidence="10" type="ORF">SORBI_3009G247700</name>
</gene>
<feature type="domain" description="WRKY" evidence="9">
    <location>
        <begin position="184"/>
        <end position="250"/>
    </location>
</feature>
<dbReference type="PANTHER" id="PTHR32096:SF150">
    <property type="entry name" value="WRKY DNA-BINDING DOMAIN SUPERFAMILY PROTEIN-RELATED"/>
    <property type="match status" value="1"/>
</dbReference>
<dbReference type="GO" id="GO:0003700">
    <property type="term" value="F:DNA-binding transcription factor activity"/>
    <property type="evidence" value="ECO:0000318"/>
    <property type="project" value="GO_Central"/>
</dbReference>
<keyword evidence="5" id="KW-0539">Nucleus</keyword>
<keyword evidence="4" id="KW-0804">Transcription</keyword>
<dbReference type="EMBL" id="CM000768">
    <property type="protein sequence ID" value="KXG22622.1"/>
    <property type="molecule type" value="Genomic_DNA"/>
</dbReference>
<dbReference type="InParanoid" id="A0A1B6PAC4"/>
<feature type="compositionally biased region" description="Basic residues" evidence="8">
    <location>
        <begin position="150"/>
        <end position="175"/>
    </location>
</feature>
<evidence type="ECO:0000313" key="11">
    <source>
        <dbReference type="Proteomes" id="UP000000768"/>
    </source>
</evidence>
<dbReference type="InterPro" id="IPR044810">
    <property type="entry name" value="WRKY_plant"/>
</dbReference>
<dbReference type="STRING" id="4558.A0A1B6PAC4"/>
<keyword evidence="3" id="KW-0238">DNA-binding</keyword>
<evidence type="ECO:0000313" key="10">
    <source>
        <dbReference type="EMBL" id="KXG22622.1"/>
    </source>
</evidence>
<name>A0A1B6PAC4_SORBI</name>
<comment type="similarity">
    <text evidence="7">Belongs to the WRKY group II-e family.</text>
</comment>
<dbReference type="OrthoDB" id="662136at2759"/>
<dbReference type="PROSITE" id="PS50811">
    <property type="entry name" value="WRKY"/>
    <property type="match status" value="1"/>
</dbReference>
<proteinExistence type="inferred from homology"/>
<evidence type="ECO:0000256" key="2">
    <source>
        <dbReference type="ARBA" id="ARBA00023015"/>
    </source>
</evidence>
<dbReference type="InterPro" id="IPR003657">
    <property type="entry name" value="WRKY_dom"/>
</dbReference>
<reference evidence="10 11" key="1">
    <citation type="journal article" date="2009" name="Nature">
        <title>The Sorghum bicolor genome and the diversification of grasses.</title>
        <authorList>
            <person name="Paterson A.H."/>
            <person name="Bowers J.E."/>
            <person name="Bruggmann R."/>
            <person name="Dubchak I."/>
            <person name="Grimwood J."/>
            <person name="Gundlach H."/>
            <person name="Haberer G."/>
            <person name="Hellsten U."/>
            <person name="Mitros T."/>
            <person name="Poliakov A."/>
            <person name="Schmutz J."/>
            <person name="Spannagl M."/>
            <person name="Tang H."/>
            <person name="Wang X."/>
            <person name="Wicker T."/>
            <person name="Bharti A.K."/>
            <person name="Chapman J."/>
            <person name="Feltus F.A."/>
            <person name="Gowik U."/>
            <person name="Grigoriev I.V."/>
            <person name="Lyons E."/>
            <person name="Maher C.A."/>
            <person name="Martis M."/>
            <person name="Narechania A."/>
            <person name="Otillar R.P."/>
            <person name="Penning B.W."/>
            <person name="Salamov A.A."/>
            <person name="Wang Y."/>
            <person name="Zhang L."/>
            <person name="Carpita N.C."/>
            <person name="Freeling M."/>
            <person name="Gingle A.R."/>
            <person name="Hash C.T."/>
            <person name="Keller B."/>
            <person name="Klein P."/>
            <person name="Kresovich S."/>
            <person name="McCann M.C."/>
            <person name="Ming R."/>
            <person name="Peterson D.G."/>
            <person name="Mehboob-ur-Rahman"/>
            <person name="Ware D."/>
            <person name="Westhoff P."/>
            <person name="Mayer K.F."/>
            <person name="Messing J."/>
            <person name="Rokhsar D.S."/>
        </authorList>
    </citation>
    <scope>NUCLEOTIDE SEQUENCE [LARGE SCALE GENOMIC DNA]</scope>
    <source>
        <strain evidence="11">cv. BTx623</strain>
    </source>
</reference>
<accession>A0A1B6PAC4</accession>
<dbReference type="Pfam" id="PF03106">
    <property type="entry name" value="WRKY"/>
    <property type="match status" value="1"/>
</dbReference>
<evidence type="ECO:0000256" key="4">
    <source>
        <dbReference type="ARBA" id="ARBA00023163"/>
    </source>
</evidence>
<dbReference type="OMA" id="MEYSNDW"/>
<evidence type="ECO:0000256" key="1">
    <source>
        <dbReference type="ARBA" id="ARBA00004123"/>
    </source>
</evidence>
<dbReference type="FunFam" id="2.20.25.80:FF:000005">
    <property type="entry name" value="probable WRKY transcription factor 14"/>
    <property type="match status" value="1"/>
</dbReference>
<dbReference type="GO" id="GO:0005634">
    <property type="term" value="C:nucleus"/>
    <property type="evidence" value="ECO:0000318"/>
    <property type="project" value="GO_Central"/>
</dbReference>
<evidence type="ECO:0000256" key="6">
    <source>
        <dbReference type="ARBA" id="ARBA00059805"/>
    </source>
</evidence>
<feature type="region of interest" description="Disordered" evidence="8">
    <location>
        <begin position="261"/>
        <end position="303"/>
    </location>
</feature>
<feature type="compositionally biased region" description="Polar residues" evidence="8">
    <location>
        <begin position="129"/>
        <end position="140"/>
    </location>
</feature>